<name>B2IBY3_BEII9</name>
<reference evidence="2" key="1">
    <citation type="submission" date="2008-03" db="EMBL/GenBank/DDBJ databases">
        <title>Complete sequence of chromosome of Beijerinckia indica subsp. indica ATCC 9039.</title>
        <authorList>
            <consortium name="US DOE Joint Genome Institute"/>
            <person name="Copeland A."/>
            <person name="Lucas S."/>
            <person name="Lapidus A."/>
            <person name="Glavina del Rio T."/>
            <person name="Dalin E."/>
            <person name="Tice H."/>
            <person name="Bruce D."/>
            <person name="Goodwin L."/>
            <person name="Pitluck S."/>
            <person name="LaButti K."/>
            <person name="Schmutz J."/>
            <person name="Larimer F."/>
            <person name="Land M."/>
            <person name="Hauser L."/>
            <person name="Kyrpides N."/>
            <person name="Mikhailova N."/>
            <person name="Dunfield P.F."/>
            <person name="Dedysh S.N."/>
            <person name="Liesack W."/>
            <person name="Saw J.H."/>
            <person name="Alam M."/>
            <person name="Chen Y."/>
            <person name="Murrell J.C."/>
            <person name="Richardson P."/>
        </authorList>
    </citation>
    <scope>NUCLEOTIDE SEQUENCE [LARGE SCALE GENOMIC DNA]</scope>
    <source>
        <strain evidence="2">ATCC 9039 / DSM 1715 / NCIMB 8712</strain>
    </source>
</reference>
<dbReference type="EMBL" id="CP001016">
    <property type="protein sequence ID" value="ACB95313.1"/>
    <property type="molecule type" value="Genomic_DNA"/>
</dbReference>
<dbReference type="eggNOG" id="ENOG5032R80">
    <property type="taxonomic scope" value="Bacteria"/>
</dbReference>
<keyword evidence="2" id="KW-1185">Reference proteome</keyword>
<dbReference type="KEGG" id="bid:Bind_1682"/>
<dbReference type="InterPro" id="IPR025737">
    <property type="entry name" value="FApF"/>
</dbReference>
<accession>B2IBY3</accession>
<dbReference type="HOGENOM" id="CLU_064308_0_0_5"/>
<organism evidence="1 2">
    <name type="scientific">Beijerinckia indica subsp. indica (strain ATCC 9039 / DSM 1715 / NCIMB 8712)</name>
    <dbReference type="NCBI Taxonomy" id="395963"/>
    <lineage>
        <taxon>Bacteria</taxon>
        <taxon>Pseudomonadati</taxon>
        <taxon>Pseudomonadota</taxon>
        <taxon>Alphaproteobacteria</taxon>
        <taxon>Hyphomicrobiales</taxon>
        <taxon>Beijerinckiaceae</taxon>
        <taxon>Beijerinckia</taxon>
    </lineage>
</organism>
<proteinExistence type="predicted"/>
<gene>
    <name evidence="1" type="ordered locus">Bind_1682</name>
</gene>
<reference evidence="1 2" key="2">
    <citation type="journal article" date="2010" name="J. Bacteriol.">
        <title>Complete genome sequence of Beijerinckia indica subsp. indica.</title>
        <authorList>
            <person name="Tamas I."/>
            <person name="Dedysh S.N."/>
            <person name="Liesack W."/>
            <person name="Stott M.B."/>
            <person name="Alam M."/>
            <person name="Murrell J.C."/>
            <person name="Dunfield P.F."/>
        </authorList>
    </citation>
    <scope>NUCLEOTIDE SEQUENCE [LARGE SCALE GENOMIC DNA]</scope>
    <source>
        <strain evidence="2">ATCC 9039 / DSM 1715 / NCIMB 8712</strain>
    </source>
</reference>
<dbReference type="Proteomes" id="UP000001695">
    <property type="component" value="Chromosome"/>
</dbReference>
<dbReference type="Pfam" id="PF13557">
    <property type="entry name" value="Phenol_MetA_deg"/>
    <property type="match status" value="1"/>
</dbReference>
<evidence type="ECO:0008006" key="3">
    <source>
        <dbReference type="Google" id="ProtNLM"/>
    </source>
</evidence>
<dbReference type="AlphaFoldDB" id="B2IBY3"/>
<evidence type="ECO:0000313" key="1">
    <source>
        <dbReference type="EMBL" id="ACB95313.1"/>
    </source>
</evidence>
<protein>
    <recommendedName>
        <fullName evidence="3">Transporter</fullName>
    </recommendedName>
</protein>
<evidence type="ECO:0000313" key="2">
    <source>
        <dbReference type="Proteomes" id="UP000001695"/>
    </source>
</evidence>
<sequence>MTVASHCFLILVSFLLGSGLVESGLMGAGHVLAAEKDAEPSVDKSQYNLFNPTPESAMRGFAPNRPSRGNTPITVDAGHFQYETDLYNYTESRGQSQTVRTGVATDPVLIFGLTNQMDFWVGVGGLVNQWTRDWSNGPAQTTRGTSYGDTVLSIRYNLIGNDGGDFALGLIPYVKIPTATRDAGGNRLVEGGIDIPMQVSLPGDFSMGFMTELDILVNNNDSRRHAAFTNIINFSHAVPFIDKLTATLEFFSSVSADKGTPNIFTADFCFGYLVTDTLQLDAATYIGLNKDTPTFQVYAGISQRF</sequence>